<dbReference type="AlphaFoldDB" id="A0A2P7MVH8"/>
<evidence type="ECO:0000256" key="1">
    <source>
        <dbReference type="SAM" id="SignalP"/>
    </source>
</evidence>
<proteinExistence type="predicted"/>
<dbReference type="Proteomes" id="UP000243002">
    <property type="component" value="Unassembled WGS sequence"/>
</dbReference>
<keyword evidence="3" id="KW-1185">Reference proteome</keyword>
<gene>
    <name evidence="2" type="ORF">C7K55_07650</name>
</gene>
<organism evidence="2 3">
    <name type="scientific">Cyanobium usitatum str. Tous</name>
    <dbReference type="NCBI Taxonomy" id="2116684"/>
    <lineage>
        <taxon>Bacteria</taxon>
        <taxon>Bacillati</taxon>
        <taxon>Cyanobacteriota</taxon>
        <taxon>Cyanophyceae</taxon>
        <taxon>Synechococcales</taxon>
        <taxon>Prochlorococcaceae</taxon>
        <taxon>Cyanobium</taxon>
    </lineage>
</organism>
<keyword evidence="1" id="KW-0732">Signal</keyword>
<feature type="signal peptide" evidence="1">
    <location>
        <begin position="1"/>
        <end position="28"/>
    </location>
</feature>
<reference evidence="2 3" key="1">
    <citation type="journal article" date="2018" name="Environ. Microbiol.">
        <title>Ecological and genomic features of two widespread freshwater picocyanobacteria.</title>
        <authorList>
            <person name="Cabello-Yeves P.J."/>
            <person name="Picazo A."/>
            <person name="Camacho A."/>
            <person name="Callieri C."/>
            <person name="Rosselli R."/>
            <person name="Roda-Garcia J.J."/>
            <person name="Coutinho F.H."/>
            <person name="Rodriguez-Valera F."/>
        </authorList>
    </citation>
    <scope>NUCLEOTIDE SEQUENCE [LARGE SCALE GENOMIC DNA]</scope>
    <source>
        <strain evidence="2 3">Tous</strain>
    </source>
</reference>
<evidence type="ECO:0000313" key="2">
    <source>
        <dbReference type="EMBL" id="PSJ05201.1"/>
    </source>
</evidence>
<name>A0A2P7MVH8_9CYAN</name>
<evidence type="ECO:0008006" key="4">
    <source>
        <dbReference type="Google" id="ProtNLM"/>
    </source>
</evidence>
<protein>
    <recommendedName>
        <fullName evidence="4">DUF3172 domain-containing protein</fullName>
    </recommendedName>
</protein>
<dbReference type="RefSeq" id="WP_106502826.1">
    <property type="nucleotide sequence ID" value="NZ_PXXO01000007.1"/>
</dbReference>
<comment type="caution">
    <text evidence="2">The sequence shown here is derived from an EMBL/GenBank/DDBJ whole genome shotgun (WGS) entry which is preliminary data.</text>
</comment>
<sequence length="164" mass="17782">MLNRNPMCSRIGLLVAAASLLAAAPALAQTETLYKLDTKCSIKGGEPQACVVEAVNEGKATLYRHIIGKNVETIRVTDSPVRMSVWVDSTKTWKSLDNAAARFSTNTICFNGRDLCVINPNYLNSVREDRPDATAGRDLIKVQFGADGRIDLTCYDDGCKGVGK</sequence>
<feature type="chain" id="PRO_5015138989" description="DUF3172 domain-containing protein" evidence="1">
    <location>
        <begin position="29"/>
        <end position="164"/>
    </location>
</feature>
<dbReference type="OrthoDB" id="555423at2"/>
<accession>A0A2P7MVH8</accession>
<dbReference type="EMBL" id="PXXO01000007">
    <property type="protein sequence ID" value="PSJ05201.1"/>
    <property type="molecule type" value="Genomic_DNA"/>
</dbReference>
<evidence type="ECO:0000313" key="3">
    <source>
        <dbReference type="Proteomes" id="UP000243002"/>
    </source>
</evidence>